<proteinExistence type="predicted"/>
<protein>
    <submittedName>
        <fullName evidence="1">Reverse transcriptase</fullName>
    </submittedName>
</protein>
<organism evidence="1 2">
    <name type="scientific">Gossypium australe</name>
    <dbReference type="NCBI Taxonomy" id="47621"/>
    <lineage>
        <taxon>Eukaryota</taxon>
        <taxon>Viridiplantae</taxon>
        <taxon>Streptophyta</taxon>
        <taxon>Embryophyta</taxon>
        <taxon>Tracheophyta</taxon>
        <taxon>Spermatophyta</taxon>
        <taxon>Magnoliopsida</taxon>
        <taxon>eudicotyledons</taxon>
        <taxon>Gunneridae</taxon>
        <taxon>Pentapetalae</taxon>
        <taxon>rosids</taxon>
        <taxon>malvids</taxon>
        <taxon>Malvales</taxon>
        <taxon>Malvaceae</taxon>
        <taxon>Malvoideae</taxon>
        <taxon>Gossypium</taxon>
    </lineage>
</organism>
<dbReference type="GO" id="GO:0003964">
    <property type="term" value="F:RNA-directed DNA polymerase activity"/>
    <property type="evidence" value="ECO:0007669"/>
    <property type="project" value="UniProtKB-KW"/>
</dbReference>
<gene>
    <name evidence="1" type="ORF">EPI10_020069</name>
</gene>
<evidence type="ECO:0000313" key="1">
    <source>
        <dbReference type="EMBL" id="KAA3479569.1"/>
    </source>
</evidence>
<dbReference type="Gene3D" id="3.60.10.10">
    <property type="entry name" value="Endonuclease/exonuclease/phosphatase"/>
    <property type="match status" value="1"/>
</dbReference>
<accession>A0A5B6WCY8</accession>
<evidence type="ECO:0000313" key="2">
    <source>
        <dbReference type="Proteomes" id="UP000325315"/>
    </source>
</evidence>
<dbReference type="OrthoDB" id="6781282at2759"/>
<keyword evidence="2" id="KW-1185">Reference proteome</keyword>
<dbReference type="PANTHER" id="PTHR33710:SF62">
    <property type="entry name" value="DUF4283 DOMAIN PROTEIN"/>
    <property type="match status" value="1"/>
</dbReference>
<reference evidence="2" key="1">
    <citation type="journal article" date="2019" name="Plant Biotechnol. J.">
        <title>Genome sequencing of the Australian wild diploid species Gossypium australe highlights disease resistance and delayed gland morphogenesis.</title>
        <authorList>
            <person name="Cai Y."/>
            <person name="Cai X."/>
            <person name="Wang Q."/>
            <person name="Wang P."/>
            <person name="Zhang Y."/>
            <person name="Cai C."/>
            <person name="Xu Y."/>
            <person name="Wang K."/>
            <person name="Zhou Z."/>
            <person name="Wang C."/>
            <person name="Geng S."/>
            <person name="Li B."/>
            <person name="Dong Q."/>
            <person name="Hou Y."/>
            <person name="Wang H."/>
            <person name="Ai P."/>
            <person name="Liu Z."/>
            <person name="Yi F."/>
            <person name="Sun M."/>
            <person name="An G."/>
            <person name="Cheng J."/>
            <person name="Zhang Y."/>
            <person name="Shi Q."/>
            <person name="Xie Y."/>
            <person name="Shi X."/>
            <person name="Chang Y."/>
            <person name="Huang F."/>
            <person name="Chen Y."/>
            <person name="Hong S."/>
            <person name="Mi L."/>
            <person name="Sun Q."/>
            <person name="Zhang L."/>
            <person name="Zhou B."/>
            <person name="Peng R."/>
            <person name="Zhang X."/>
            <person name="Liu F."/>
        </authorList>
    </citation>
    <scope>NUCLEOTIDE SEQUENCE [LARGE SCALE GENOMIC DNA]</scope>
    <source>
        <strain evidence="2">cv. PA1801</strain>
    </source>
</reference>
<sequence>MYAHEKKREATKDERQMEEFRTVLAECDLIDLGYTGQKFTWERGNFDDTNIRERLDKGMANNEWLNLFIDYLVKHLPYSFSDHYPILIQMETNNSQAGRNRFKFESWWLLEPTYANVIKKLWDQKSGDALDKLEYLRVGLQKWGRNIKGERDRKTKNLRDQLVEPDGMNRDDDTLEKIIDKFWRIVGKEISDFCLEVLNKGKSLKPLNHTNIVLIPKAVHPKNPTNFRPISLCSVFYKIISKTIADRLQKVLNFCIDSAQSMFGLGRLITDNVLLAYESLHTLRNKRVGKKV</sequence>
<dbReference type="SUPFAM" id="SSF56219">
    <property type="entry name" value="DNase I-like"/>
    <property type="match status" value="1"/>
</dbReference>
<name>A0A5B6WCY8_9ROSI</name>
<keyword evidence="1" id="KW-0808">Transferase</keyword>
<dbReference type="PANTHER" id="PTHR33710">
    <property type="entry name" value="BNAC02G09200D PROTEIN"/>
    <property type="match status" value="1"/>
</dbReference>
<dbReference type="AlphaFoldDB" id="A0A5B6WCY8"/>
<keyword evidence="1" id="KW-0695">RNA-directed DNA polymerase</keyword>
<comment type="caution">
    <text evidence="1">The sequence shown here is derived from an EMBL/GenBank/DDBJ whole genome shotgun (WGS) entry which is preliminary data.</text>
</comment>
<dbReference type="EMBL" id="SMMG02000003">
    <property type="protein sequence ID" value="KAA3479569.1"/>
    <property type="molecule type" value="Genomic_DNA"/>
</dbReference>
<dbReference type="Proteomes" id="UP000325315">
    <property type="component" value="Unassembled WGS sequence"/>
</dbReference>
<keyword evidence="1" id="KW-0548">Nucleotidyltransferase</keyword>
<dbReference type="InterPro" id="IPR036691">
    <property type="entry name" value="Endo/exonu/phosph_ase_sf"/>
</dbReference>